<evidence type="ECO:0000256" key="7">
    <source>
        <dbReference type="ARBA" id="ARBA00023128"/>
    </source>
</evidence>
<dbReference type="AlphaFoldDB" id="A0A7S0W4J4"/>
<evidence type="ECO:0000256" key="6">
    <source>
        <dbReference type="ARBA" id="ARBA00022989"/>
    </source>
</evidence>
<dbReference type="GO" id="GO:0005743">
    <property type="term" value="C:mitochondrial inner membrane"/>
    <property type="evidence" value="ECO:0007669"/>
    <property type="project" value="TreeGrafter"/>
</dbReference>
<dbReference type="Pfam" id="PF03820">
    <property type="entry name" value="SFXNs"/>
    <property type="match status" value="1"/>
</dbReference>
<dbReference type="InterPro" id="IPR004686">
    <property type="entry name" value="Mtc"/>
</dbReference>
<dbReference type="PANTHER" id="PTHR11153:SF6">
    <property type="entry name" value="SIDEROFLEXIN-5"/>
    <property type="match status" value="1"/>
</dbReference>
<dbReference type="GO" id="GO:0015075">
    <property type="term" value="F:monoatomic ion transmembrane transporter activity"/>
    <property type="evidence" value="ECO:0007669"/>
    <property type="project" value="InterPro"/>
</dbReference>
<gene>
    <name evidence="9" type="ORF">HTEP1355_LOCUS13937</name>
</gene>
<dbReference type="PANTHER" id="PTHR11153">
    <property type="entry name" value="SIDEROFLEXIN"/>
    <property type="match status" value="1"/>
</dbReference>
<keyword evidence="3" id="KW-0813">Transport</keyword>
<evidence type="ECO:0000256" key="5">
    <source>
        <dbReference type="ARBA" id="ARBA00022970"/>
    </source>
</evidence>
<keyword evidence="4" id="KW-0812">Transmembrane</keyword>
<evidence type="ECO:0000256" key="1">
    <source>
        <dbReference type="ARBA" id="ARBA00004225"/>
    </source>
</evidence>
<proteinExistence type="inferred from homology"/>
<comment type="subcellular location">
    <subcellularLocation>
        <location evidence="1">Mitochondrion membrane</location>
        <topology evidence="1">Multi-pass membrane protein</topology>
    </subcellularLocation>
</comment>
<keyword evidence="5" id="KW-0029">Amino-acid transport</keyword>
<organism evidence="9">
    <name type="scientific">Hemiselmis tepida</name>
    <dbReference type="NCBI Taxonomy" id="464990"/>
    <lineage>
        <taxon>Eukaryota</taxon>
        <taxon>Cryptophyceae</taxon>
        <taxon>Cryptomonadales</taxon>
        <taxon>Hemiselmidaceae</taxon>
        <taxon>Hemiselmis</taxon>
    </lineage>
</organism>
<keyword evidence="6" id="KW-1133">Transmembrane helix</keyword>
<name>A0A7S0W4J4_9CRYP</name>
<comment type="similarity">
    <text evidence="2">Belongs to the sideroflexin family.</text>
</comment>
<reference evidence="9" key="1">
    <citation type="submission" date="2021-01" db="EMBL/GenBank/DDBJ databases">
        <authorList>
            <person name="Corre E."/>
            <person name="Pelletier E."/>
            <person name="Niang G."/>
            <person name="Scheremetjew M."/>
            <person name="Finn R."/>
            <person name="Kale V."/>
            <person name="Holt S."/>
            <person name="Cochrane G."/>
            <person name="Meng A."/>
            <person name="Brown T."/>
            <person name="Cohen L."/>
        </authorList>
    </citation>
    <scope>NUCLEOTIDE SEQUENCE</scope>
    <source>
        <strain evidence="9">CCMP443</strain>
    </source>
</reference>
<accession>A0A7S0W4J4</accession>
<evidence type="ECO:0000313" key="9">
    <source>
        <dbReference type="EMBL" id="CAD8800264.1"/>
    </source>
</evidence>
<dbReference type="GO" id="GO:0006865">
    <property type="term" value="P:amino acid transport"/>
    <property type="evidence" value="ECO:0007669"/>
    <property type="project" value="UniProtKB-KW"/>
</dbReference>
<keyword evidence="8" id="KW-0472">Membrane</keyword>
<evidence type="ECO:0008006" key="10">
    <source>
        <dbReference type="Google" id="ProtNLM"/>
    </source>
</evidence>
<evidence type="ECO:0000256" key="4">
    <source>
        <dbReference type="ARBA" id="ARBA00022692"/>
    </source>
</evidence>
<dbReference type="GO" id="GO:1990542">
    <property type="term" value="P:mitochondrial transmembrane transport"/>
    <property type="evidence" value="ECO:0007669"/>
    <property type="project" value="TreeGrafter"/>
</dbReference>
<sequence length="329" mass="35197">MAPTPPFSLDSDRYDQSTWLGRTKHFFAVTNPSYLLTSDSQIKADQDAMERFKAGRRAAGESDDALWEARTRLSAIIHPDTGKPIPPYFRVCAFVPANIPICAGLLMAPPTTMNIVFWQWVNQSYNAGFNFANRNASSPMSNTSIATAYTIATSLSISIGLGMNKAVQGAKNLSPGARAALLRFTPFAAVGMSNVANLLAMRSGELSSGIPVTDKSGKELGISKVAAQSAVLQGAVTRFILPAPVLVLPPIALSQVDRAFPSLLKANPRLRPAMELGIIVGCVWGALPVAIGLFPQQASIQASSLEKEFHGLTGDDGERLETLYFNKGV</sequence>
<dbReference type="EMBL" id="HBFN01023999">
    <property type="protein sequence ID" value="CAD8800264.1"/>
    <property type="molecule type" value="Transcribed_RNA"/>
</dbReference>
<evidence type="ECO:0000256" key="3">
    <source>
        <dbReference type="ARBA" id="ARBA00022448"/>
    </source>
</evidence>
<evidence type="ECO:0000256" key="2">
    <source>
        <dbReference type="ARBA" id="ARBA00005974"/>
    </source>
</evidence>
<keyword evidence="7" id="KW-0496">Mitochondrion</keyword>
<protein>
    <recommendedName>
        <fullName evidence="10">Sidoreflexin</fullName>
    </recommendedName>
</protein>
<evidence type="ECO:0000256" key="8">
    <source>
        <dbReference type="ARBA" id="ARBA00023136"/>
    </source>
</evidence>